<evidence type="ECO:0000256" key="9">
    <source>
        <dbReference type="ARBA" id="ARBA00071582"/>
    </source>
</evidence>
<dbReference type="GO" id="GO:0004132">
    <property type="term" value="F:dCMP deaminase activity"/>
    <property type="evidence" value="ECO:0007669"/>
    <property type="project" value="UniProtKB-EC"/>
</dbReference>
<evidence type="ECO:0000256" key="4">
    <source>
        <dbReference type="ARBA" id="ARBA00022727"/>
    </source>
</evidence>
<dbReference type="InterPro" id="IPR016193">
    <property type="entry name" value="Cytidine_deaminase-like"/>
</dbReference>
<dbReference type="PROSITE" id="PS00903">
    <property type="entry name" value="CYT_DCMP_DEAMINASES_1"/>
    <property type="match status" value="1"/>
</dbReference>
<evidence type="ECO:0000256" key="1">
    <source>
        <dbReference type="ARBA" id="ARBA00001947"/>
    </source>
</evidence>
<dbReference type="FunCoup" id="Q6CRL6">
    <property type="interactions" value="81"/>
</dbReference>
<dbReference type="CDD" id="cd01286">
    <property type="entry name" value="deoxycytidylate_deaminase"/>
    <property type="match status" value="1"/>
</dbReference>
<dbReference type="EMBL" id="CR382124">
    <property type="protein sequence ID" value="CAH00519.1"/>
    <property type="molecule type" value="Genomic_DNA"/>
</dbReference>
<dbReference type="PANTHER" id="PTHR11086">
    <property type="entry name" value="DEOXYCYTIDYLATE DEAMINASE-RELATED"/>
    <property type="match status" value="1"/>
</dbReference>
<evidence type="ECO:0000259" key="10">
    <source>
        <dbReference type="PROSITE" id="PS51747"/>
    </source>
</evidence>
<name>Q6CRL6_KLULA</name>
<dbReference type="Pfam" id="PF00383">
    <property type="entry name" value="dCMP_cyt_deam_1"/>
    <property type="match status" value="1"/>
</dbReference>
<dbReference type="KEGG" id="kla:KLLA0_D08074g"/>
<evidence type="ECO:0000256" key="8">
    <source>
        <dbReference type="ARBA" id="ARBA00041763"/>
    </source>
</evidence>
<dbReference type="PROSITE" id="PS51747">
    <property type="entry name" value="CYT_DCMP_DEAMINASES_2"/>
    <property type="match status" value="1"/>
</dbReference>
<protein>
    <recommendedName>
        <fullName evidence="9">Deoxycytidylate deaminase</fullName>
        <ecNumber evidence="7">3.5.4.12</ecNumber>
    </recommendedName>
    <alternativeName>
        <fullName evidence="8">dCMP deaminase</fullName>
    </alternativeName>
</protein>
<evidence type="ECO:0000256" key="6">
    <source>
        <dbReference type="ARBA" id="ARBA00022833"/>
    </source>
</evidence>
<keyword evidence="6" id="KW-0862">Zinc</keyword>
<gene>
    <name evidence="11" type="ORF">KLLA0_D08074g</name>
</gene>
<comment type="similarity">
    <text evidence="2">Belongs to the cytidine and deoxycytidylate deaminase family.</text>
</comment>
<dbReference type="HOGENOM" id="CLU_047993_0_1_1"/>
<dbReference type="GO" id="GO:0008270">
    <property type="term" value="F:zinc ion binding"/>
    <property type="evidence" value="ECO:0007669"/>
    <property type="project" value="InterPro"/>
</dbReference>
<dbReference type="InParanoid" id="Q6CRL6"/>
<dbReference type="STRING" id="284590.Q6CRL6"/>
<dbReference type="GO" id="GO:0005737">
    <property type="term" value="C:cytoplasm"/>
    <property type="evidence" value="ECO:0007669"/>
    <property type="project" value="TreeGrafter"/>
</dbReference>
<keyword evidence="4" id="KW-0545">Nucleotide biosynthesis</keyword>
<dbReference type="InterPro" id="IPR016192">
    <property type="entry name" value="APOBEC/CMP_deaminase_Zn-bd"/>
</dbReference>
<dbReference type="PaxDb" id="284590-Q6CRL6"/>
<organism evidence="11 12">
    <name type="scientific">Kluyveromyces lactis (strain ATCC 8585 / CBS 2359 / DSM 70799 / NBRC 1267 / NRRL Y-1140 / WM37)</name>
    <name type="common">Yeast</name>
    <name type="synonym">Candida sphaerica</name>
    <dbReference type="NCBI Taxonomy" id="284590"/>
    <lineage>
        <taxon>Eukaryota</taxon>
        <taxon>Fungi</taxon>
        <taxon>Dikarya</taxon>
        <taxon>Ascomycota</taxon>
        <taxon>Saccharomycotina</taxon>
        <taxon>Saccharomycetes</taxon>
        <taxon>Saccharomycetales</taxon>
        <taxon>Saccharomycetaceae</taxon>
        <taxon>Kluyveromyces</taxon>
    </lineage>
</organism>
<reference evidence="11 12" key="1">
    <citation type="journal article" date="2004" name="Nature">
        <title>Genome evolution in yeasts.</title>
        <authorList>
            <consortium name="Genolevures"/>
            <person name="Dujon B."/>
            <person name="Sherman D."/>
            <person name="Fischer G."/>
            <person name="Durrens P."/>
            <person name="Casaregola S."/>
            <person name="Lafontaine I."/>
            <person name="de Montigny J."/>
            <person name="Marck C."/>
            <person name="Neuveglise C."/>
            <person name="Talla E."/>
            <person name="Goffard N."/>
            <person name="Frangeul L."/>
            <person name="Aigle M."/>
            <person name="Anthouard V."/>
            <person name="Babour A."/>
            <person name="Barbe V."/>
            <person name="Barnay S."/>
            <person name="Blanchin S."/>
            <person name="Beckerich J.M."/>
            <person name="Beyne E."/>
            <person name="Bleykasten C."/>
            <person name="Boisrame A."/>
            <person name="Boyer J."/>
            <person name="Cattolico L."/>
            <person name="Confanioleri F."/>
            <person name="de Daruvar A."/>
            <person name="Despons L."/>
            <person name="Fabre E."/>
            <person name="Fairhead C."/>
            <person name="Ferry-Dumazet H."/>
            <person name="Groppi A."/>
            <person name="Hantraye F."/>
            <person name="Hennequin C."/>
            <person name="Jauniaux N."/>
            <person name="Joyet P."/>
            <person name="Kachouri R."/>
            <person name="Kerrest A."/>
            <person name="Koszul R."/>
            <person name="Lemaire M."/>
            <person name="Lesur I."/>
            <person name="Ma L."/>
            <person name="Muller H."/>
            <person name="Nicaud J.M."/>
            <person name="Nikolski M."/>
            <person name="Oztas S."/>
            <person name="Ozier-Kalogeropoulos O."/>
            <person name="Pellenz S."/>
            <person name="Potier S."/>
            <person name="Richard G.F."/>
            <person name="Straub M.L."/>
            <person name="Suleau A."/>
            <person name="Swennene D."/>
            <person name="Tekaia F."/>
            <person name="Wesolowski-Louvel M."/>
            <person name="Westhof E."/>
            <person name="Wirth B."/>
            <person name="Zeniou-Meyer M."/>
            <person name="Zivanovic I."/>
            <person name="Bolotin-Fukuhara M."/>
            <person name="Thierry A."/>
            <person name="Bouchier C."/>
            <person name="Caudron B."/>
            <person name="Scarpelli C."/>
            <person name="Gaillardin C."/>
            <person name="Weissenbach J."/>
            <person name="Wincker P."/>
            <person name="Souciet J.L."/>
        </authorList>
    </citation>
    <scope>NUCLEOTIDE SEQUENCE [LARGE SCALE GENOMIC DNA]</scope>
    <source>
        <strain evidence="12">ATCC 8585 / CBS 2359 / DSM 70799 / NBRC 1267 / NRRL Y-1140 / WM37</strain>
    </source>
</reference>
<keyword evidence="3" id="KW-0479">Metal-binding</keyword>
<evidence type="ECO:0000256" key="2">
    <source>
        <dbReference type="ARBA" id="ARBA00006576"/>
    </source>
</evidence>
<keyword evidence="12" id="KW-1185">Reference proteome</keyword>
<evidence type="ECO:0000313" key="11">
    <source>
        <dbReference type="EMBL" id="CAH00519.1"/>
    </source>
</evidence>
<sequence>MLIGISGTLFSDVEIVGQALSEIYDAPWLDVETLGGWDTLLDYGTKNFTKSYVVQGIDSMVILEKLAKRPFFVHIAVDCTLARRLENWRNALNDGTNVVVNGGSKGKDHAPLNCHSIEQILESMDFFDYAKEDSLTSINERSLIKVVFHSTVPFESVKKQLYEQLNNVIDSKSLTAPLRPCWDTYFMKLANLAASRANCMKRRVGCVIVRDCRVVATGYNGTPRNMKNCNQGGCSRCNDGDDKSLHTCLCLHAEENALLEAGRDRVGPNAILYCDTCPCLTCSVKIVQTGIKEVVYSHSYRMDEQSLKVLRDGKVTVRQHKLIDERTTIHIGRTDISVPR</sequence>
<dbReference type="AlphaFoldDB" id="Q6CRL6"/>
<feature type="domain" description="CMP/dCMP-type deaminase" evidence="10">
    <location>
        <begin position="181"/>
        <end position="310"/>
    </location>
</feature>
<dbReference type="InterPro" id="IPR002125">
    <property type="entry name" value="CMP_dCMP_dom"/>
</dbReference>
<evidence type="ECO:0000313" key="12">
    <source>
        <dbReference type="Proteomes" id="UP000000598"/>
    </source>
</evidence>
<dbReference type="GO" id="GO:0009165">
    <property type="term" value="P:nucleotide biosynthetic process"/>
    <property type="evidence" value="ECO:0007669"/>
    <property type="project" value="UniProtKB-KW"/>
</dbReference>
<dbReference type="InterPro" id="IPR035105">
    <property type="entry name" value="Deoxycytidylate_deaminase_dom"/>
</dbReference>
<comment type="cofactor">
    <cofactor evidence="1">
        <name>Zn(2+)</name>
        <dbReference type="ChEBI" id="CHEBI:29105"/>
    </cofactor>
</comment>
<dbReference type="FunFam" id="3.40.140.10:FF:000035">
    <property type="entry name" value="dCMP deaminase"/>
    <property type="match status" value="1"/>
</dbReference>
<evidence type="ECO:0000256" key="7">
    <source>
        <dbReference type="ARBA" id="ARBA00038938"/>
    </source>
</evidence>
<accession>Q6CRL6</accession>
<dbReference type="EC" id="3.5.4.12" evidence="7"/>
<evidence type="ECO:0000256" key="5">
    <source>
        <dbReference type="ARBA" id="ARBA00022801"/>
    </source>
</evidence>
<dbReference type="InterPro" id="IPR015517">
    <property type="entry name" value="dCMP_deaminase-rel"/>
</dbReference>
<dbReference type="Gene3D" id="3.40.140.10">
    <property type="entry name" value="Cytidine Deaminase, domain 2"/>
    <property type="match status" value="1"/>
</dbReference>
<evidence type="ECO:0000256" key="3">
    <source>
        <dbReference type="ARBA" id="ARBA00022723"/>
    </source>
</evidence>
<dbReference type="eggNOG" id="KOG3127">
    <property type="taxonomic scope" value="Eukaryota"/>
</dbReference>
<proteinExistence type="inferred from homology"/>
<dbReference type="PANTHER" id="PTHR11086:SF18">
    <property type="entry name" value="DEOXYCYTIDYLATE DEAMINASE"/>
    <property type="match status" value="1"/>
</dbReference>
<dbReference type="SUPFAM" id="SSF53927">
    <property type="entry name" value="Cytidine deaminase-like"/>
    <property type="match status" value="1"/>
</dbReference>
<dbReference type="Proteomes" id="UP000000598">
    <property type="component" value="Chromosome D"/>
</dbReference>
<keyword evidence="5" id="KW-0378">Hydrolase</keyword>